<dbReference type="GO" id="GO:0009098">
    <property type="term" value="P:L-leucine biosynthetic process"/>
    <property type="evidence" value="ECO:0007669"/>
    <property type="project" value="UniProtKB-KW"/>
</dbReference>
<keyword evidence="8" id="KW-0100">Branched-chain amino acid biosynthesis</keyword>
<dbReference type="SUPFAM" id="SSF53659">
    <property type="entry name" value="Isocitrate/Isopropylmalate dehydrogenase-like"/>
    <property type="match status" value="1"/>
</dbReference>
<evidence type="ECO:0000256" key="8">
    <source>
        <dbReference type="ARBA" id="ARBA00023304"/>
    </source>
</evidence>
<dbReference type="SMART" id="SM01329">
    <property type="entry name" value="Iso_dh"/>
    <property type="match status" value="1"/>
</dbReference>
<organism evidence="10 11">
    <name type="scientific">Spirodela intermedia</name>
    <name type="common">Intermediate duckweed</name>
    <dbReference type="NCBI Taxonomy" id="51605"/>
    <lineage>
        <taxon>Eukaryota</taxon>
        <taxon>Viridiplantae</taxon>
        <taxon>Streptophyta</taxon>
        <taxon>Embryophyta</taxon>
        <taxon>Tracheophyta</taxon>
        <taxon>Spermatophyta</taxon>
        <taxon>Magnoliopsida</taxon>
        <taxon>Liliopsida</taxon>
        <taxon>Araceae</taxon>
        <taxon>Lemnoideae</taxon>
        <taxon>Spirodela</taxon>
    </lineage>
</organism>
<accession>A0A7I8LAE2</accession>
<reference evidence="10" key="1">
    <citation type="submission" date="2020-02" db="EMBL/GenBank/DDBJ databases">
        <authorList>
            <person name="Scholz U."/>
            <person name="Mascher M."/>
            <person name="Fiebig A."/>
        </authorList>
    </citation>
    <scope>NUCLEOTIDE SEQUENCE</scope>
</reference>
<dbReference type="GO" id="GO:0046872">
    <property type="term" value="F:metal ion binding"/>
    <property type="evidence" value="ECO:0007669"/>
    <property type="project" value="UniProtKB-KW"/>
</dbReference>
<evidence type="ECO:0000256" key="7">
    <source>
        <dbReference type="ARBA" id="ARBA00023027"/>
    </source>
</evidence>
<keyword evidence="4" id="KW-0479">Metal-binding</keyword>
<dbReference type="AlphaFoldDB" id="A0A7I8LAE2"/>
<dbReference type="PANTHER" id="PTHR42979">
    <property type="entry name" value="3-ISOPROPYLMALATE DEHYDROGENASE"/>
    <property type="match status" value="1"/>
</dbReference>
<protein>
    <recommendedName>
        <fullName evidence="9">Isopropylmalate dehydrogenase-like domain-containing protein</fullName>
    </recommendedName>
</protein>
<evidence type="ECO:0000256" key="5">
    <source>
        <dbReference type="ARBA" id="ARBA00022842"/>
    </source>
</evidence>
<keyword evidence="3" id="KW-0028">Amino-acid biosynthesis</keyword>
<sequence length="327" mass="35119">MTKIQHRVFGFFVSSLTPAAVPRHLSHLLPRRRGAASFHCSAAPSPRSYSVTLIPGDGIGPEVVSVARDVLYLVGSHEDTKRCQMGGTALDAVGVPLPEEILSVAKDSDAVLLGAIGGYKWDSNEKSLKPETGCFSSWLDSSTLKRGGIYFGKPKGFGTKESGEEIGFNTELIEIAGTHPAHLWFLTILGIVSFILRLNMATGRKEPRFKASRGRTHPNPLIFALFGNADGQFRRGKGSLLSGEFGPASASSTSKTSPSFPLLLAAGRFSRSSAKTLKPKREFKGAPFLSPSTPLPRPSRAGADVLCGRFFKNILNARLFVCSQTAD</sequence>
<dbReference type="Gene3D" id="3.40.718.10">
    <property type="entry name" value="Isopropylmalate Dehydrogenase"/>
    <property type="match status" value="1"/>
</dbReference>
<dbReference type="InterPro" id="IPR004429">
    <property type="entry name" value="Isopropylmalate_DH"/>
</dbReference>
<comment type="similarity">
    <text evidence="1">Belongs to the isocitrate and isopropylmalate dehydrogenases family.</text>
</comment>
<gene>
    <name evidence="10" type="ORF">SI8410_13017498</name>
</gene>
<keyword evidence="7" id="KW-0520">NAD</keyword>
<evidence type="ECO:0000256" key="3">
    <source>
        <dbReference type="ARBA" id="ARBA00022605"/>
    </source>
</evidence>
<evidence type="ECO:0000256" key="2">
    <source>
        <dbReference type="ARBA" id="ARBA00022430"/>
    </source>
</evidence>
<evidence type="ECO:0000256" key="1">
    <source>
        <dbReference type="ARBA" id="ARBA00007769"/>
    </source>
</evidence>
<dbReference type="GO" id="GO:0003862">
    <property type="term" value="F:3-isopropylmalate dehydrogenase activity"/>
    <property type="evidence" value="ECO:0007669"/>
    <property type="project" value="InterPro"/>
</dbReference>
<dbReference type="Pfam" id="PF00180">
    <property type="entry name" value="Iso_dh"/>
    <property type="match status" value="1"/>
</dbReference>
<dbReference type="OrthoDB" id="419183at2759"/>
<dbReference type="InterPro" id="IPR024084">
    <property type="entry name" value="IsoPropMal-DH-like_dom"/>
</dbReference>
<evidence type="ECO:0000256" key="4">
    <source>
        <dbReference type="ARBA" id="ARBA00022723"/>
    </source>
</evidence>
<evidence type="ECO:0000256" key="6">
    <source>
        <dbReference type="ARBA" id="ARBA00023002"/>
    </source>
</evidence>
<name>A0A7I8LAE2_SPIIN</name>
<dbReference type="Proteomes" id="UP000663760">
    <property type="component" value="Chromosome 13"/>
</dbReference>
<keyword evidence="2" id="KW-0432">Leucine biosynthesis</keyword>
<dbReference type="EMBL" id="LR746276">
    <property type="protein sequence ID" value="CAA7406820.1"/>
    <property type="molecule type" value="Genomic_DNA"/>
</dbReference>
<keyword evidence="11" id="KW-1185">Reference proteome</keyword>
<keyword evidence="6" id="KW-0560">Oxidoreductase</keyword>
<evidence type="ECO:0000313" key="10">
    <source>
        <dbReference type="EMBL" id="CAA7406820.1"/>
    </source>
</evidence>
<dbReference type="PANTHER" id="PTHR42979:SF1">
    <property type="entry name" value="3-ISOPROPYLMALATE DEHYDROGENASE"/>
    <property type="match status" value="1"/>
</dbReference>
<feature type="domain" description="Isopropylmalate dehydrogenase-like" evidence="9">
    <location>
        <begin position="50"/>
        <end position="314"/>
    </location>
</feature>
<keyword evidence="5" id="KW-0460">Magnesium</keyword>
<evidence type="ECO:0000313" key="11">
    <source>
        <dbReference type="Proteomes" id="UP000663760"/>
    </source>
</evidence>
<proteinExistence type="inferred from homology"/>
<evidence type="ECO:0000259" key="9">
    <source>
        <dbReference type="SMART" id="SM01329"/>
    </source>
</evidence>